<dbReference type="GO" id="GO:0006508">
    <property type="term" value="P:proteolysis"/>
    <property type="evidence" value="ECO:0007669"/>
    <property type="project" value="UniProtKB-KW"/>
</dbReference>
<evidence type="ECO:0000259" key="8">
    <source>
        <dbReference type="Pfam" id="PF00557"/>
    </source>
</evidence>
<reference evidence="9 10" key="2">
    <citation type="submission" date="2019-05" db="EMBL/GenBank/DDBJ databases">
        <title>Genome evolution of the obligate endosymbiont Buchnera aphidicola.</title>
        <authorList>
            <person name="Moran N.A."/>
        </authorList>
    </citation>
    <scope>NUCLEOTIDE SEQUENCE [LARGE SCALE GENOMIC DNA]</scope>
    <source>
        <strain evidence="9 10">Hta</strain>
    </source>
</reference>
<name>A0A4D6XZG1_9GAMM</name>
<evidence type="ECO:0000256" key="7">
    <source>
        <dbReference type="RuleBase" id="RU003653"/>
    </source>
</evidence>
<dbReference type="InterPro" id="IPR002467">
    <property type="entry name" value="Pept_M24A_MAP1"/>
</dbReference>
<keyword evidence="4 6" id="KW-0479">Metal-binding</keyword>
<comment type="similarity">
    <text evidence="6">Belongs to the peptidase M24A family. Methionine aminopeptidase type 1 subfamily.</text>
</comment>
<dbReference type="GO" id="GO:0046872">
    <property type="term" value="F:metal ion binding"/>
    <property type="evidence" value="ECO:0007669"/>
    <property type="project" value="UniProtKB-UniRule"/>
</dbReference>
<dbReference type="NCBIfam" id="TIGR00500">
    <property type="entry name" value="met_pdase_I"/>
    <property type="match status" value="1"/>
</dbReference>
<protein>
    <recommendedName>
        <fullName evidence="6 7">Methionine aminopeptidase</fullName>
        <shortName evidence="6">MAP</shortName>
        <shortName evidence="6">MetAP</shortName>
        <ecNumber evidence="6 7">3.4.11.18</ecNumber>
    </recommendedName>
    <alternativeName>
        <fullName evidence="6">Peptidase M</fullName>
    </alternativeName>
</protein>
<dbReference type="AlphaFoldDB" id="A0A4D6XZG1"/>
<evidence type="ECO:0000256" key="2">
    <source>
        <dbReference type="ARBA" id="ARBA00022438"/>
    </source>
</evidence>
<dbReference type="EC" id="3.4.11.18" evidence="6 7"/>
<dbReference type="EMBL" id="CP034873">
    <property type="protein sequence ID" value="QCI21539.1"/>
    <property type="molecule type" value="Genomic_DNA"/>
</dbReference>
<feature type="binding site" evidence="6">
    <location>
        <position position="108"/>
    </location>
    <ligand>
        <name>a divalent metal cation</name>
        <dbReference type="ChEBI" id="CHEBI:60240"/>
        <label>1</label>
    </ligand>
</feature>
<feature type="binding site" evidence="6">
    <location>
        <position position="97"/>
    </location>
    <ligand>
        <name>a divalent metal cation</name>
        <dbReference type="ChEBI" id="CHEBI:60240"/>
        <label>1</label>
    </ligand>
</feature>
<feature type="binding site" evidence="6">
    <location>
        <position position="204"/>
    </location>
    <ligand>
        <name>a divalent metal cation</name>
        <dbReference type="ChEBI" id="CHEBI:60240"/>
        <label>2</label>
        <note>catalytic</note>
    </ligand>
</feature>
<dbReference type="PROSITE" id="PS00680">
    <property type="entry name" value="MAP_1"/>
    <property type="match status" value="1"/>
</dbReference>
<dbReference type="GO" id="GO:0070006">
    <property type="term" value="F:metalloaminopeptidase activity"/>
    <property type="evidence" value="ECO:0007669"/>
    <property type="project" value="UniProtKB-UniRule"/>
</dbReference>
<organism evidence="9 10">
    <name type="scientific">Buchnera aphidicola</name>
    <name type="common">Hyadaphis tataricae</name>
    <dbReference type="NCBI Taxonomy" id="1241859"/>
    <lineage>
        <taxon>Bacteria</taxon>
        <taxon>Pseudomonadati</taxon>
        <taxon>Pseudomonadota</taxon>
        <taxon>Gammaproteobacteria</taxon>
        <taxon>Enterobacterales</taxon>
        <taxon>Erwiniaceae</taxon>
        <taxon>Buchnera</taxon>
    </lineage>
</organism>
<evidence type="ECO:0000313" key="10">
    <source>
        <dbReference type="Proteomes" id="UP000298773"/>
    </source>
</evidence>
<evidence type="ECO:0000256" key="3">
    <source>
        <dbReference type="ARBA" id="ARBA00022670"/>
    </source>
</evidence>
<comment type="cofactor">
    <cofactor evidence="6">
        <name>Co(2+)</name>
        <dbReference type="ChEBI" id="CHEBI:48828"/>
    </cofactor>
    <cofactor evidence="6">
        <name>Zn(2+)</name>
        <dbReference type="ChEBI" id="CHEBI:29105"/>
    </cofactor>
    <cofactor evidence="6">
        <name>Mn(2+)</name>
        <dbReference type="ChEBI" id="CHEBI:29035"/>
    </cofactor>
    <cofactor evidence="6">
        <name>Fe(2+)</name>
        <dbReference type="ChEBI" id="CHEBI:29033"/>
    </cofactor>
    <text evidence="6">Binds 2 divalent metal cations per subunit. Has a high-affinity and a low affinity metal-binding site. The true nature of the physiological cofactor is under debate. The enzyme is active with cobalt, zinc, manganese or divalent iron ions. Most likely, methionine aminopeptidases function as mononuclear Fe(2+)-metalloproteases under physiological conditions, and the catalytically relevant metal-binding site has been assigned to the histidine-containing high-affinity site.</text>
</comment>
<feature type="domain" description="Peptidase M24" evidence="8">
    <location>
        <begin position="12"/>
        <end position="242"/>
    </location>
</feature>
<dbReference type="PRINTS" id="PR00599">
    <property type="entry name" value="MAPEPTIDASE"/>
</dbReference>
<dbReference type="RefSeq" id="WP_158356509.1">
    <property type="nucleotide sequence ID" value="NZ_CP034873.1"/>
</dbReference>
<dbReference type="InterPro" id="IPR036005">
    <property type="entry name" value="Creatinase/aminopeptidase-like"/>
</dbReference>
<evidence type="ECO:0000256" key="6">
    <source>
        <dbReference type="HAMAP-Rule" id="MF_01974"/>
    </source>
</evidence>
<gene>
    <name evidence="6 9" type="primary">map</name>
    <name evidence="9" type="ORF">D9V69_01140</name>
</gene>
<keyword evidence="3 6" id="KW-0645">Protease</keyword>
<evidence type="ECO:0000313" key="9">
    <source>
        <dbReference type="EMBL" id="QCI21539.1"/>
    </source>
</evidence>
<accession>A0A4D6XZG1</accession>
<dbReference type="HAMAP" id="MF_01974">
    <property type="entry name" value="MetAP_1"/>
    <property type="match status" value="1"/>
</dbReference>
<dbReference type="PANTHER" id="PTHR43330">
    <property type="entry name" value="METHIONINE AMINOPEPTIDASE"/>
    <property type="match status" value="1"/>
</dbReference>
<evidence type="ECO:0000256" key="4">
    <source>
        <dbReference type="ARBA" id="ARBA00022723"/>
    </source>
</evidence>
<keyword evidence="5 6" id="KW-0378">Hydrolase</keyword>
<dbReference type="Pfam" id="PF00557">
    <property type="entry name" value="Peptidase_M24"/>
    <property type="match status" value="1"/>
</dbReference>
<comment type="subunit">
    <text evidence="6">Monomer.</text>
</comment>
<comment type="catalytic activity">
    <reaction evidence="6 7">
        <text>Release of N-terminal amino acids, preferentially methionine, from peptides and arylamides.</text>
        <dbReference type="EC" id="3.4.11.18"/>
    </reaction>
</comment>
<reference evidence="9 10" key="1">
    <citation type="submission" date="2018-12" db="EMBL/GenBank/DDBJ databases">
        <authorList>
            <person name="Chong R.A."/>
        </authorList>
    </citation>
    <scope>NUCLEOTIDE SEQUENCE [LARGE SCALE GENOMIC DNA]</scope>
    <source>
        <strain evidence="9 10">Hta</strain>
    </source>
</reference>
<dbReference type="PANTHER" id="PTHR43330:SF27">
    <property type="entry name" value="METHIONINE AMINOPEPTIDASE"/>
    <property type="match status" value="1"/>
</dbReference>
<dbReference type="Proteomes" id="UP000298773">
    <property type="component" value="Chromosome"/>
</dbReference>
<comment type="function">
    <text evidence="1 6">Removes the N-terminal methionine from nascent proteins. The N-terminal methionine is often cleaved when the second residue in the primary sequence is small and uncharged (Met-Ala-, Cys, Gly, Pro, Ser, Thr, or Val). Requires deformylation of the N(alpha)-formylated initiator methionine before it can be hydrolyzed.</text>
</comment>
<dbReference type="GO" id="GO:0004239">
    <property type="term" value="F:initiator methionyl aminopeptidase activity"/>
    <property type="evidence" value="ECO:0007669"/>
    <property type="project" value="UniProtKB-UniRule"/>
</dbReference>
<evidence type="ECO:0000256" key="1">
    <source>
        <dbReference type="ARBA" id="ARBA00002521"/>
    </source>
</evidence>
<keyword evidence="2 6" id="KW-0031">Aminopeptidase</keyword>
<evidence type="ECO:0000256" key="5">
    <source>
        <dbReference type="ARBA" id="ARBA00022801"/>
    </source>
</evidence>
<feature type="binding site" evidence="6">
    <location>
        <position position="108"/>
    </location>
    <ligand>
        <name>a divalent metal cation</name>
        <dbReference type="ChEBI" id="CHEBI:60240"/>
        <label>2</label>
        <note>catalytic</note>
    </ligand>
</feature>
<feature type="binding site" evidence="6">
    <location>
        <position position="235"/>
    </location>
    <ligand>
        <name>a divalent metal cation</name>
        <dbReference type="ChEBI" id="CHEBI:60240"/>
        <label>2</label>
        <note>catalytic</note>
    </ligand>
</feature>
<feature type="binding site" evidence="6">
    <location>
        <position position="178"/>
    </location>
    <ligand>
        <name>substrate</name>
    </ligand>
</feature>
<feature type="binding site" evidence="6">
    <location>
        <position position="79"/>
    </location>
    <ligand>
        <name>substrate</name>
    </ligand>
</feature>
<dbReference type="CDD" id="cd01086">
    <property type="entry name" value="MetAP1"/>
    <property type="match status" value="1"/>
</dbReference>
<dbReference type="GO" id="GO:0005829">
    <property type="term" value="C:cytosol"/>
    <property type="evidence" value="ECO:0007669"/>
    <property type="project" value="TreeGrafter"/>
</dbReference>
<dbReference type="OrthoDB" id="9802055at2"/>
<feature type="binding site" evidence="6">
    <location>
        <position position="171"/>
    </location>
    <ligand>
        <name>a divalent metal cation</name>
        <dbReference type="ChEBI" id="CHEBI:60240"/>
        <label>2</label>
        <note>catalytic</note>
    </ligand>
</feature>
<dbReference type="InterPro" id="IPR001714">
    <property type="entry name" value="Pept_M24_MAP"/>
</dbReference>
<dbReference type="InterPro" id="IPR000994">
    <property type="entry name" value="Pept_M24"/>
</dbReference>
<feature type="binding site" evidence="6">
    <location>
        <position position="235"/>
    </location>
    <ligand>
        <name>a divalent metal cation</name>
        <dbReference type="ChEBI" id="CHEBI:60240"/>
        <label>1</label>
    </ligand>
</feature>
<dbReference type="Gene3D" id="3.90.230.10">
    <property type="entry name" value="Creatinase/methionine aminopeptidase superfamily"/>
    <property type="match status" value="1"/>
</dbReference>
<dbReference type="SUPFAM" id="SSF55920">
    <property type="entry name" value="Creatinase/aminopeptidase"/>
    <property type="match status" value="1"/>
</dbReference>
<sequence>MNKIIKTESEIKKMRISGKLASEVLEMIEKHVQPNISTEDINQICHKYIVQEKKAISACLGYHGFPKSICTSVNDVVCHGIPSKKKILKNGDIINIDITVIKDNYHGDTSKMFLIGETSILSQRLCKIAQDSLYLALKIIKPGIAAYKIGEIIQNYVEKNNFSVVKEYCGHGIGRCFHEPPHILHYKSKENNIILEKGMIFTIEPMINAGHAQVRSMKDGWTVKTKDRSLSAQYEHTILVTDYGCDILTWRKNEKINPQLFNKN</sequence>
<proteinExistence type="inferred from homology"/>